<evidence type="ECO:0000313" key="3">
    <source>
        <dbReference type="Proteomes" id="UP001526246"/>
    </source>
</evidence>
<gene>
    <name evidence="2" type="ORF">OMW55_06050</name>
</gene>
<dbReference type="Proteomes" id="UP001526246">
    <property type="component" value="Unassembled WGS sequence"/>
</dbReference>
<dbReference type="InterPro" id="IPR001173">
    <property type="entry name" value="Glyco_trans_2-like"/>
</dbReference>
<dbReference type="PANTHER" id="PTHR22916">
    <property type="entry name" value="GLYCOSYLTRANSFERASE"/>
    <property type="match status" value="1"/>
</dbReference>
<reference evidence="2 3" key="1">
    <citation type="submission" date="2022-10" db="EMBL/GenBank/DDBJ databases">
        <title>Sphingomonas sp.</title>
        <authorList>
            <person name="Jin C."/>
        </authorList>
    </citation>
    <scope>NUCLEOTIDE SEQUENCE [LARGE SCALE GENOMIC DNA]</scope>
    <source>
        <strain evidence="2 3">BN140010</strain>
    </source>
</reference>
<dbReference type="CDD" id="cd00761">
    <property type="entry name" value="Glyco_tranf_GTA_type"/>
    <property type="match status" value="1"/>
</dbReference>
<dbReference type="RefSeq" id="WP_264881582.1">
    <property type="nucleotide sequence ID" value="NZ_JAPDOB010000001.1"/>
</dbReference>
<keyword evidence="3" id="KW-1185">Reference proteome</keyword>
<protein>
    <submittedName>
        <fullName evidence="2">Glycosyltransferase family 2 protein</fullName>
    </submittedName>
</protein>
<dbReference type="SUPFAM" id="SSF53448">
    <property type="entry name" value="Nucleotide-diphospho-sugar transferases"/>
    <property type="match status" value="1"/>
</dbReference>
<dbReference type="EMBL" id="JAPDOB010000001">
    <property type="protein sequence ID" value="MCW3797367.1"/>
    <property type="molecule type" value="Genomic_DNA"/>
</dbReference>
<evidence type="ECO:0000313" key="2">
    <source>
        <dbReference type="EMBL" id="MCW3797367.1"/>
    </source>
</evidence>
<dbReference type="Gene3D" id="3.90.550.10">
    <property type="entry name" value="Spore Coat Polysaccharide Biosynthesis Protein SpsA, Chain A"/>
    <property type="match status" value="1"/>
</dbReference>
<organism evidence="2 3">
    <name type="scientific">Sphingomonas arvum</name>
    <dbReference type="NCBI Taxonomy" id="2992113"/>
    <lineage>
        <taxon>Bacteria</taxon>
        <taxon>Pseudomonadati</taxon>
        <taxon>Pseudomonadota</taxon>
        <taxon>Alphaproteobacteria</taxon>
        <taxon>Sphingomonadales</taxon>
        <taxon>Sphingomonadaceae</taxon>
        <taxon>Sphingomonas</taxon>
    </lineage>
</organism>
<dbReference type="PANTHER" id="PTHR22916:SF3">
    <property type="entry name" value="UDP-GLCNAC:BETAGAL BETA-1,3-N-ACETYLGLUCOSAMINYLTRANSFERASE-LIKE PROTEIN 1"/>
    <property type="match status" value="1"/>
</dbReference>
<dbReference type="InterPro" id="IPR029044">
    <property type="entry name" value="Nucleotide-diphossugar_trans"/>
</dbReference>
<dbReference type="Pfam" id="PF00535">
    <property type="entry name" value="Glycos_transf_2"/>
    <property type="match status" value="1"/>
</dbReference>
<proteinExistence type="predicted"/>
<sequence length="325" mass="35469">MPLVSVIVPAFNAERTIDRTLLSVRSQTHRELEIIVVDDGSFDATAQHVLAQAAEDSRIRLVTQPNNGVAAARNRGIAESCADYVAPIDADDLWHPEKIARQLAAMDGHDEVGLVATAYCVIDEHDRVVAEIGGRPPRRTGFKDLCRRNFIGNGSSALMRRSMVQQVGGYDRTLRARGGQGCEDLKLYLQLAEGSKISFLTDPLTAYRRGPANMSGDTAQMLRSFDMVADEFCGRRPELRQCFNAHRVHMLCWLINGTLRSGSYAHAARLGGHLISTPSLALPHALAGAAKRRLKVASGRATGKTARRRKLGWVHPVGRSGVSNA</sequence>
<accession>A0ABT3JE64</accession>
<evidence type="ECO:0000259" key="1">
    <source>
        <dbReference type="Pfam" id="PF00535"/>
    </source>
</evidence>
<comment type="caution">
    <text evidence="2">The sequence shown here is derived from an EMBL/GenBank/DDBJ whole genome shotgun (WGS) entry which is preliminary data.</text>
</comment>
<feature type="domain" description="Glycosyltransferase 2-like" evidence="1">
    <location>
        <begin position="5"/>
        <end position="167"/>
    </location>
</feature>
<name>A0ABT3JE64_9SPHN</name>